<dbReference type="InterPro" id="IPR036249">
    <property type="entry name" value="Thioredoxin-like_sf"/>
</dbReference>
<evidence type="ECO:0000313" key="2">
    <source>
        <dbReference type="Proteomes" id="UP000067689"/>
    </source>
</evidence>
<evidence type="ECO:0000313" key="1">
    <source>
        <dbReference type="EMBL" id="ALX03762.1"/>
    </source>
</evidence>
<protein>
    <submittedName>
        <fullName evidence="1">Glutaredoxin</fullName>
    </submittedName>
</protein>
<dbReference type="PATRIC" id="fig|2041.4.peg.653"/>
<reference evidence="1 2" key="1">
    <citation type="journal article" date="1991" name="Int. J. Syst. Bacteriol.">
        <title>Description of the erythromycin-producing bacterium Arthrobacter sp. strain NRRL B-3381 as Aeromicrobium erythreum gen. nov., sp. nov.</title>
        <authorList>
            <person name="Miller E.S."/>
            <person name="Woese C.R."/>
            <person name="Brenner S."/>
        </authorList>
    </citation>
    <scope>NUCLEOTIDE SEQUENCE [LARGE SCALE GENOMIC DNA]</scope>
    <source>
        <strain evidence="1 2">AR18</strain>
    </source>
</reference>
<dbReference type="InterPro" id="IPR008554">
    <property type="entry name" value="Glutaredoxin-like"/>
</dbReference>
<organism evidence="1 2">
    <name type="scientific">Aeromicrobium erythreum</name>
    <dbReference type="NCBI Taxonomy" id="2041"/>
    <lineage>
        <taxon>Bacteria</taxon>
        <taxon>Bacillati</taxon>
        <taxon>Actinomycetota</taxon>
        <taxon>Actinomycetes</taxon>
        <taxon>Propionibacteriales</taxon>
        <taxon>Nocardioidaceae</taxon>
        <taxon>Aeromicrobium</taxon>
    </lineage>
</organism>
<sequence length="86" mass="9624">MPHAHDARVVVYSRAGCHLCEAAEAEVERVCAEQGSDWARVDVDTDPELVRLFHAMVPVVFVDGRQHDFFRVTPGRLVAALDRPAR</sequence>
<dbReference type="STRING" id="2041.AERYTH_03110"/>
<proteinExistence type="predicted"/>
<dbReference type="SUPFAM" id="SSF52833">
    <property type="entry name" value="Thioredoxin-like"/>
    <property type="match status" value="1"/>
</dbReference>
<dbReference type="AlphaFoldDB" id="A0A0U4D6C5"/>
<dbReference type="Proteomes" id="UP000067689">
    <property type="component" value="Chromosome"/>
</dbReference>
<dbReference type="Pfam" id="PF05768">
    <property type="entry name" value="Glrx-like"/>
    <property type="match status" value="1"/>
</dbReference>
<dbReference type="KEGG" id="aer:AERYTH_03110"/>
<gene>
    <name evidence="1" type="ORF">AERYTH_03110</name>
</gene>
<dbReference type="EMBL" id="CP011502">
    <property type="protein sequence ID" value="ALX03762.1"/>
    <property type="molecule type" value="Genomic_DNA"/>
</dbReference>
<dbReference type="Gene3D" id="3.40.30.10">
    <property type="entry name" value="Glutaredoxin"/>
    <property type="match status" value="1"/>
</dbReference>
<keyword evidence="2" id="KW-1185">Reference proteome</keyword>
<name>A0A0U4D6C5_9ACTN</name>
<accession>A0A0U4D6C5</accession>